<evidence type="ECO:0000313" key="2">
    <source>
        <dbReference type="Proteomes" id="UP001148838"/>
    </source>
</evidence>
<evidence type="ECO:0000313" key="1">
    <source>
        <dbReference type="EMBL" id="KAJ4444296.1"/>
    </source>
</evidence>
<organism evidence="1 2">
    <name type="scientific">Periplaneta americana</name>
    <name type="common">American cockroach</name>
    <name type="synonym">Blatta americana</name>
    <dbReference type="NCBI Taxonomy" id="6978"/>
    <lineage>
        <taxon>Eukaryota</taxon>
        <taxon>Metazoa</taxon>
        <taxon>Ecdysozoa</taxon>
        <taxon>Arthropoda</taxon>
        <taxon>Hexapoda</taxon>
        <taxon>Insecta</taxon>
        <taxon>Pterygota</taxon>
        <taxon>Neoptera</taxon>
        <taxon>Polyneoptera</taxon>
        <taxon>Dictyoptera</taxon>
        <taxon>Blattodea</taxon>
        <taxon>Blattoidea</taxon>
        <taxon>Blattidae</taxon>
        <taxon>Blattinae</taxon>
        <taxon>Periplaneta</taxon>
    </lineage>
</organism>
<accession>A0ABQ8TCL1</accession>
<sequence>MSPRSSTESYPAFAHIGLRENPGKKPQPGYSAYATLRQDFDWRNVIFSDEVIVSNSIDSTALVYCMNGHRYDERFVRRIINKSVCVRVACWGGCQDFWNASTGGLRQKSTNTFRQM</sequence>
<comment type="caution">
    <text evidence="1">The sequence shown here is derived from an EMBL/GenBank/DDBJ whole genome shotgun (WGS) entry which is preliminary data.</text>
</comment>
<dbReference type="Proteomes" id="UP001148838">
    <property type="component" value="Unassembled WGS sequence"/>
</dbReference>
<gene>
    <name evidence="1" type="ORF">ANN_06088</name>
</gene>
<keyword evidence="2" id="KW-1185">Reference proteome</keyword>
<name>A0ABQ8TCL1_PERAM</name>
<dbReference type="EMBL" id="JAJSOF020000011">
    <property type="protein sequence ID" value="KAJ4444296.1"/>
    <property type="molecule type" value="Genomic_DNA"/>
</dbReference>
<reference evidence="1 2" key="1">
    <citation type="journal article" date="2022" name="Allergy">
        <title>Genome assembly and annotation of Periplaneta americana reveal a comprehensive cockroach allergen profile.</title>
        <authorList>
            <person name="Wang L."/>
            <person name="Xiong Q."/>
            <person name="Saelim N."/>
            <person name="Wang L."/>
            <person name="Nong W."/>
            <person name="Wan A.T."/>
            <person name="Shi M."/>
            <person name="Liu X."/>
            <person name="Cao Q."/>
            <person name="Hui J.H.L."/>
            <person name="Sookrung N."/>
            <person name="Leung T.F."/>
            <person name="Tungtrongchitr A."/>
            <person name="Tsui S.K.W."/>
        </authorList>
    </citation>
    <scope>NUCLEOTIDE SEQUENCE [LARGE SCALE GENOMIC DNA]</scope>
    <source>
        <strain evidence="1">PWHHKU_190912</strain>
    </source>
</reference>
<proteinExistence type="predicted"/>
<protein>
    <submittedName>
        <fullName evidence="1">Uncharacterized protein</fullName>
    </submittedName>
</protein>